<evidence type="ECO:0000256" key="3">
    <source>
        <dbReference type="ARBA" id="ARBA00022692"/>
    </source>
</evidence>
<feature type="transmembrane region" description="Helical" evidence="6">
    <location>
        <begin position="143"/>
        <end position="163"/>
    </location>
</feature>
<feature type="transmembrane region" description="Helical" evidence="6">
    <location>
        <begin position="109"/>
        <end position="131"/>
    </location>
</feature>
<feature type="transmembrane region" description="Helical" evidence="6">
    <location>
        <begin position="374"/>
        <end position="393"/>
    </location>
</feature>
<evidence type="ECO:0000256" key="6">
    <source>
        <dbReference type="SAM" id="Phobius"/>
    </source>
</evidence>
<proteinExistence type="predicted"/>
<gene>
    <name evidence="8" type="ORF">AVDCRST_MAG73-3249</name>
</gene>
<dbReference type="SUPFAM" id="SSF103473">
    <property type="entry name" value="MFS general substrate transporter"/>
    <property type="match status" value="1"/>
</dbReference>
<feature type="transmembrane region" description="Helical" evidence="6">
    <location>
        <begin position="85"/>
        <end position="103"/>
    </location>
</feature>
<feature type="transmembrane region" description="Helical" evidence="6">
    <location>
        <begin position="20"/>
        <end position="42"/>
    </location>
</feature>
<dbReference type="EMBL" id="CADCWE010000214">
    <property type="protein sequence ID" value="CAA9555481.1"/>
    <property type="molecule type" value="Genomic_DNA"/>
</dbReference>
<feature type="transmembrane region" description="Helical" evidence="6">
    <location>
        <begin position="287"/>
        <end position="305"/>
    </location>
</feature>
<dbReference type="Gene3D" id="1.20.1250.20">
    <property type="entry name" value="MFS general substrate transporter like domains"/>
    <property type="match status" value="1"/>
</dbReference>
<keyword evidence="3 6" id="KW-0812">Transmembrane</keyword>
<dbReference type="InterPro" id="IPR050189">
    <property type="entry name" value="MFS_Efflux_Transporters"/>
</dbReference>
<dbReference type="PANTHER" id="PTHR43124">
    <property type="entry name" value="PURINE EFFLUX PUMP PBUE"/>
    <property type="match status" value="1"/>
</dbReference>
<dbReference type="PROSITE" id="PS50850">
    <property type="entry name" value="MFS"/>
    <property type="match status" value="1"/>
</dbReference>
<feature type="domain" description="Major facilitator superfamily (MFS) profile" evidence="7">
    <location>
        <begin position="19"/>
        <end position="397"/>
    </location>
</feature>
<feature type="transmembrane region" description="Helical" evidence="6">
    <location>
        <begin position="346"/>
        <end position="368"/>
    </location>
</feature>
<keyword evidence="4 6" id="KW-1133">Transmembrane helix</keyword>
<evidence type="ECO:0000313" key="8">
    <source>
        <dbReference type="EMBL" id="CAA9555481.1"/>
    </source>
</evidence>
<dbReference type="AlphaFoldDB" id="A0A6J4UQU8"/>
<organism evidence="8">
    <name type="scientific">uncultured Thermomicrobiales bacterium</name>
    <dbReference type="NCBI Taxonomy" id="1645740"/>
    <lineage>
        <taxon>Bacteria</taxon>
        <taxon>Pseudomonadati</taxon>
        <taxon>Thermomicrobiota</taxon>
        <taxon>Thermomicrobia</taxon>
        <taxon>Thermomicrobiales</taxon>
        <taxon>environmental samples</taxon>
    </lineage>
</organism>
<protein>
    <recommendedName>
        <fullName evidence="7">Major facilitator superfamily (MFS) profile domain-containing protein</fullName>
    </recommendedName>
</protein>
<evidence type="ECO:0000259" key="7">
    <source>
        <dbReference type="PROSITE" id="PS50850"/>
    </source>
</evidence>
<dbReference type="GO" id="GO:0022857">
    <property type="term" value="F:transmembrane transporter activity"/>
    <property type="evidence" value="ECO:0007669"/>
    <property type="project" value="InterPro"/>
</dbReference>
<keyword evidence="5 6" id="KW-0472">Membrane</keyword>
<dbReference type="GO" id="GO:0005886">
    <property type="term" value="C:plasma membrane"/>
    <property type="evidence" value="ECO:0007669"/>
    <property type="project" value="UniProtKB-SubCell"/>
</dbReference>
<evidence type="ECO:0000256" key="5">
    <source>
        <dbReference type="ARBA" id="ARBA00023136"/>
    </source>
</evidence>
<feature type="transmembrane region" description="Helical" evidence="6">
    <location>
        <begin position="54"/>
        <end position="73"/>
    </location>
</feature>
<feature type="transmembrane region" description="Helical" evidence="6">
    <location>
        <begin position="311"/>
        <end position="334"/>
    </location>
</feature>
<dbReference type="PANTHER" id="PTHR43124:SF3">
    <property type="entry name" value="CHLORAMPHENICOL EFFLUX PUMP RV0191"/>
    <property type="match status" value="1"/>
</dbReference>
<dbReference type="InterPro" id="IPR020846">
    <property type="entry name" value="MFS_dom"/>
</dbReference>
<evidence type="ECO:0000256" key="2">
    <source>
        <dbReference type="ARBA" id="ARBA00022475"/>
    </source>
</evidence>
<keyword evidence="2" id="KW-1003">Cell membrane</keyword>
<feature type="transmembrane region" description="Helical" evidence="6">
    <location>
        <begin position="256"/>
        <end position="275"/>
    </location>
</feature>
<dbReference type="InterPro" id="IPR036259">
    <property type="entry name" value="MFS_trans_sf"/>
</dbReference>
<dbReference type="Pfam" id="PF07690">
    <property type="entry name" value="MFS_1"/>
    <property type="match status" value="1"/>
</dbReference>
<sequence length="397" mass="40010">MEHPIGPPIAAMSGADRRILLVLCAASILAVLNFAAPAPFFTRIADDLDTTVPLLGQLTTMMTVLSAVLGLAVGPLADRFGARRLLAGGMVAVGVNLIGVGIAPSYPVLLGLAAIGGLGDAALFGLPLAIAGTHFVGAAKTRAVAWTAASLPIGSSLGIPLLTLAGTVLGWRSAIAAVGAGAIGMIWWAIRWLPEGERRVGETGARSLFAPYGPLLRDGRMVRLYAIGALRAACWIGLFTYLAAFLTAEFGFGADGIGLAFVLAGGGAFLGNLATPRWFARVPQRPGVAVATGLQGLLIGALLILPLDAPVALGLLVLVAFSGGPAFVWIATLLGQETPVGAGTTMVLNGSVFNIGTAAGTAVGGLLISLGGYPALGVGLAGFALLGVLCLVVPTRR</sequence>
<accession>A0A6J4UQU8</accession>
<evidence type="ECO:0000256" key="4">
    <source>
        <dbReference type="ARBA" id="ARBA00022989"/>
    </source>
</evidence>
<dbReference type="InterPro" id="IPR011701">
    <property type="entry name" value="MFS"/>
</dbReference>
<comment type="subcellular location">
    <subcellularLocation>
        <location evidence="1">Cell membrane</location>
        <topology evidence="1">Multi-pass membrane protein</topology>
    </subcellularLocation>
</comment>
<feature type="transmembrane region" description="Helical" evidence="6">
    <location>
        <begin position="224"/>
        <end position="244"/>
    </location>
</feature>
<name>A0A6J4UQU8_9BACT</name>
<reference evidence="8" key="1">
    <citation type="submission" date="2020-02" db="EMBL/GenBank/DDBJ databases">
        <authorList>
            <person name="Meier V. D."/>
        </authorList>
    </citation>
    <scope>NUCLEOTIDE SEQUENCE</scope>
    <source>
        <strain evidence="8">AVDCRST_MAG73</strain>
    </source>
</reference>
<evidence type="ECO:0000256" key="1">
    <source>
        <dbReference type="ARBA" id="ARBA00004651"/>
    </source>
</evidence>
<feature type="transmembrane region" description="Helical" evidence="6">
    <location>
        <begin position="169"/>
        <end position="190"/>
    </location>
</feature>